<proteinExistence type="predicted"/>
<evidence type="ECO:0000256" key="3">
    <source>
        <dbReference type="ARBA" id="ARBA00022833"/>
    </source>
</evidence>
<feature type="region of interest" description="Disordered" evidence="4">
    <location>
        <begin position="879"/>
        <end position="913"/>
    </location>
</feature>
<feature type="compositionally biased region" description="Polar residues" evidence="4">
    <location>
        <begin position="1210"/>
        <end position="1228"/>
    </location>
</feature>
<feature type="compositionally biased region" description="Basic and acidic residues" evidence="4">
    <location>
        <begin position="1185"/>
        <end position="1209"/>
    </location>
</feature>
<keyword evidence="3" id="KW-0862">Zinc</keyword>
<dbReference type="GO" id="GO:0043296">
    <property type="term" value="C:apical junction complex"/>
    <property type="evidence" value="ECO:0007669"/>
    <property type="project" value="TreeGrafter"/>
</dbReference>
<keyword evidence="1" id="KW-0479">Metal-binding</keyword>
<evidence type="ECO:0000259" key="5">
    <source>
        <dbReference type="Pfam" id="PF01753"/>
    </source>
</evidence>
<reference evidence="8" key="1">
    <citation type="submission" date="2025-08" db="UniProtKB">
        <authorList>
            <consortium name="RefSeq"/>
        </authorList>
    </citation>
    <scope>IDENTIFICATION</scope>
    <source>
        <tissue evidence="8">Whole organism</tissue>
    </source>
</reference>
<feature type="compositionally biased region" description="Polar residues" evidence="4">
    <location>
        <begin position="446"/>
        <end position="456"/>
    </location>
</feature>
<feature type="compositionally biased region" description="Low complexity" evidence="4">
    <location>
        <begin position="704"/>
        <end position="719"/>
    </location>
</feature>
<feature type="compositionally biased region" description="Basic and acidic residues" evidence="4">
    <location>
        <begin position="436"/>
        <end position="445"/>
    </location>
</feature>
<dbReference type="GO" id="GO:0005886">
    <property type="term" value="C:plasma membrane"/>
    <property type="evidence" value="ECO:0007669"/>
    <property type="project" value="TreeGrafter"/>
</dbReference>
<feature type="compositionally biased region" description="Basic and acidic residues" evidence="4">
    <location>
        <begin position="903"/>
        <end position="913"/>
    </location>
</feature>
<evidence type="ECO:0000259" key="6">
    <source>
        <dbReference type="Pfam" id="PF26649"/>
    </source>
</evidence>
<feature type="compositionally biased region" description="Low complexity" evidence="4">
    <location>
        <begin position="879"/>
        <end position="888"/>
    </location>
</feature>
<feature type="region of interest" description="Disordered" evidence="4">
    <location>
        <begin position="925"/>
        <end position="1050"/>
    </location>
</feature>
<feature type="region of interest" description="Disordered" evidence="4">
    <location>
        <begin position="493"/>
        <end position="854"/>
    </location>
</feature>
<feature type="compositionally biased region" description="Polar residues" evidence="4">
    <location>
        <begin position="966"/>
        <end position="977"/>
    </location>
</feature>
<feature type="region of interest" description="Disordered" evidence="4">
    <location>
        <begin position="1299"/>
        <end position="1334"/>
    </location>
</feature>
<feature type="domain" description="MYND-type" evidence="5">
    <location>
        <begin position="1438"/>
        <end position="1464"/>
    </location>
</feature>
<dbReference type="Gene3D" id="6.10.140.2220">
    <property type="match status" value="1"/>
</dbReference>
<feature type="compositionally biased region" description="Polar residues" evidence="4">
    <location>
        <begin position="820"/>
        <end position="839"/>
    </location>
</feature>
<gene>
    <name evidence="8" type="primary">LOC108675355</name>
</gene>
<dbReference type="GO" id="GO:0045216">
    <property type="term" value="P:cell-cell junction organization"/>
    <property type="evidence" value="ECO:0007669"/>
    <property type="project" value="InterPro"/>
</dbReference>
<feature type="domain" description="Apical junction molecule ajm1 alpha/beta" evidence="6">
    <location>
        <begin position="1468"/>
        <end position="1575"/>
    </location>
</feature>
<feature type="compositionally biased region" description="Basic and acidic residues" evidence="4">
    <location>
        <begin position="1639"/>
        <end position="1651"/>
    </location>
</feature>
<feature type="compositionally biased region" description="Polar residues" evidence="4">
    <location>
        <begin position="1121"/>
        <end position="1142"/>
    </location>
</feature>
<dbReference type="KEGG" id="hazt:108675355"/>
<dbReference type="RefSeq" id="XP_018018846.1">
    <property type="nucleotide sequence ID" value="XM_018163357.2"/>
</dbReference>
<dbReference type="Pfam" id="PF01753">
    <property type="entry name" value="zf-MYND"/>
    <property type="match status" value="1"/>
</dbReference>
<dbReference type="InterPro" id="IPR002893">
    <property type="entry name" value="Znf_MYND"/>
</dbReference>
<dbReference type="OMA" id="ICINNEI"/>
<feature type="compositionally biased region" description="Basic and acidic residues" evidence="4">
    <location>
        <begin position="842"/>
        <end position="854"/>
    </location>
</feature>
<dbReference type="SUPFAM" id="SSF144232">
    <property type="entry name" value="HIT/MYND zinc finger-like"/>
    <property type="match status" value="1"/>
</dbReference>
<name>A0A8B7P190_HYAAZ</name>
<dbReference type="GeneID" id="108675355"/>
<dbReference type="Proteomes" id="UP000694843">
    <property type="component" value="Unplaced"/>
</dbReference>
<feature type="compositionally biased region" description="Polar residues" evidence="4">
    <location>
        <begin position="591"/>
        <end position="638"/>
    </location>
</feature>
<dbReference type="PANTHER" id="PTHR21517:SF3">
    <property type="entry name" value="APICAL JUNCTION COMPONENT 1 HOMOLOG"/>
    <property type="match status" value="1"/>
</dbReference>
<evidence type="ECO:0000256" key="4">
    <source>
        <dbReference type="SAM" id="MobiDB-lite"/>
    </source>
</evidence>
<feature type="region of interest" description="Disordered" evidence="4">
    <location>
        <begin position="1184"/>
        <end position="1233"/>
    </location>
</feature>
<feature type="compositionally biased region" description="Basic and acidic residues" evidence="4">
    <location>
        <begin position="790"/>
        <end position="799"/>
    </location>
</feature>
<feature type="region of interest" description="Disordered" evidence="4">
    <location>
        <begin position="347"/>
        <end position="378"/>
    </location>
</feature>
<feature type="compositionally biased region" description="Polar residues" evidence="4">
    <location>
        <begin position="309"/>
        <end position="322"/>
    </location>
</feature>
<feature type="compositionally biased region" description="Low complexity" evidence="4">
    <location>
        <begin position="1021"/>
        <end position="1047"/>
    </location>
</feature>
<feature type="compositionally biased region" description="Low complexity" evidence="4">
    <location>
        <begin position="925"/>
        <end position="935"/>
    </location>
</feature>
<evidence type="ECO:0000313" key="7">
    <source>
        <dbReference type="Proteomes" id="UP000694843"/>
    </source>
</evidence>
<feature type="compositionally biased region" description="Polar residues" evidence="4">
    <location>
        <begin position="670"/>
        <end position="681"/>
    </location>
</feature>
<feature type="compositionally biased region" description="Low complexity" evidence="4">
    <location>
        <begin position="560"/>
        <end position="574"/>
    </location>
</feature>
<dbReference type="Pfam" id="PF26649">
    <property type="entry name" value="Ajm-1"/>
    <property type="match status" value="1"/>
</dbReference>
<feature type="compositionally biased region" description="Basic and acidic residues" evidence="4">
    <location>
        <begin position="242"/>
        <end position="251"/>
    </location>
</feature>
<feature type="compositionally biased region" description="Polar residues" evidence="4">
    <location>
        <begin position="518"/>
        <end position="534"/>
    </location>
</feature>
<evidence type="ECO:0000256" key="1">
    <source>
        <dbReference type="ARBA" id="ARBA00022723"/>
    </source>
</evidence>
<accession>A0A8B7P190</accession>
<feature type="compositionally biased region" description="Basic and acidic residues" evidence="4">
    <location>
        <begin position="505"/>
        <end position="516"/>
    </location>
</feature>
<dbReference type="InterPro" id="IPR058586">
    <property type="entry name" value="Ajm-1"/>
</dbReference>
<dbReference type="OrthoDB" id="6431454at2759"/>
<feature type="region of interest" description="Disordered" evidence="4">
    <location>
        <begin position="220"/>
        <end position="251"/>
    </location>
</feature>
<feature type="region of interest" description="Disordered" evidence="4">
    <location>
        <begin position="391"/>
        <end position="456"/>
    </location>
</feature>
<dbReference type="InterPro" id="IPR038825">
    <property type="entry name" value="Apical_junction"/>
</dbReference>
<dbReference type="GO" id="GO:0008270">
    <property type="term" value="F:zinc ion binding"/>
    <property type="evidence" value="ECO:0007669"/>
    <property type="project" value="UniProtKB-KW"/>
</dbReference>
<organism evidence="7 8">
    <name type="scientific">Hyalella azteca</name>
    <name type="common">Amphipod</name>
    <dbReference type="NCBI Taxonomy" id="294128"/>
    <lineage>
        <taxon>Eukaryota</taxon>
        <taxon>Metazoa</taxon>
        <taxon>Ecdysozoa</taxon>
        <taxon>Arthropoda</taxon>
        <taxon>Crustacea</taxon>
        <taxon>Multicrustacea</taxon>
        <taxon>Malacostraca</taxon>
        <taxon>Eumalacostraca</taxon>
        <taxon>Peracarida</taxon>
        <taxon>Amphipoda</taxon>
        <taxon>Senticaudata</taxon>
        <taxon>Talitrida</taxon>
        <taxon>Talitroidea</taxon>
        <taxon>Hyalellidae</taxon>
        <taxon>Hyalella</taxon>
    </lineage>
</organism>
<feature type="region of interest" description="Disordered" evidence="4">
    <location>
        <begin position="1066"/>
        <end position="1098"/>
    </location>
</feature>
<evidence type="ECO:0000313" key="8">
    <source>
        <dbReference type="RefSeq" id="XP_018018846.1"/>
    </source>
</evidence>
<keyword evidence="2" id="KW-0863">Zinc-finger</keyword>
<feature type="region of interest" description="Disordered" evidence="4">
    <location>
        <begin position="291"/>
        <end position="322"/>
    </location>
</feature>
<protein>
    <submittedName>
        <fullName evidence="8">Serine-rich adhesin for platelets-like</fullName>
    </submittedName>
</protein>
<evidence type="ECO:0000256" key="2">
    <source>
        <dbReference type="ARBA" id="ARBA00022771"/>
    </source>
</evidence>
<feature type="compositionally biased region" description="Low complexity" evidence="4">
    <location>
        <begin position="993"/>
        <end position="1002"/>
    </location>
</feature>
<keyword evidence="7" id="KW-1185">Reference proteome</keyword>
<feature type="compositionally biased region" description="Basic and acidic residues" evidence="4">
    <location>
        <begin position="641"/>
        <end position="669"/>
    </location>
</feature>
<feature type="region of interest" description="Disordered" evidence="4">
    <location>
        <begin position="1114"/>
        <end position="1156"/>
    </location>
</feature>
<sequence length="1789" mass="197941">MPDANPMISRFNKHPVSESIIQGQNSISYPKIAQQRHVRTLGFMRGESITNDGDGAGGDSLAEYCRQSRQQYSKQNEDAQWADLESTKGILQSLMAEQNDNKQQPSRDEFNEINILDHSSPVQAMNESRLKEIDDRRVNGLTKEDSAEILRSKLNDLNSPGTNPEEESLPDEHRIVSQLLEFSEQVDSGQSTNQNVAFETLLDSLLALPSVSADEALLDDTFSGRPSDEIVTQQPKSGGMGLHDDQKRTSDSTKKFINQETNMTAEVKARQRVIEMTSRLSEEVSRMLADDTNTSKSAVTIDHPKHNTDASLCTTSNENEESLNSATFMTTSTSKPSSAILETETRKLEAVQESAKQASPNLSSSSRSSSGEAQELPGTDLMAELKCALRRRSDCSSPVKKNSAPPKPARKTQQSVIHPEMQRPMSPADSQPGEESPTRRYHNEWEQISSRIQPPNETLVKSAVVVEQKPQSRKSSINKEVVARPQHELSFAKFDTENSVGDTSSFKDFDAMREESIPGTSASQSNESLQNLDTGVQKGYRLRYNYDPKTARARPRPRQSLEQLQQQSLQQQQEKLLHRQQKYKQQQSSQLENSAQEPQQMQFTDTSAVSGTQVSAQRETIQDEQMTHQQRRQNNTTGEAGKLEKRVSDGETTEMEKQQMDTQRQDTKQQPRNSADTSKTGVTRGRLSRPSSPPPPPPNARVATSSSSESTPRSIGSSTTSTQQLDDKYVAQVPCNRGDVISAPVSLQKAPTPVSKRRVMAVSPPPPPPPRVRSTSPAVAAQQSSTVEPTGKRVGDPPEKPQLGSEGNIDNTILQPPRQTPAQDIGTQEELNTNIGPQSSDEESRKMETSDSEIDDVKVARQKLKQQLEQQLQLRILQHQGEQQIQQQSIDGMDTQSQQSRKTKLEKSHSEQLRDELQQRLLLRQQQMQQRSTKTQQRKQGQRQSRDTTVASQARAGGPPPVPPQRKSSLTRSSSPLIASPCRSGATSPQLIPVRGVSRSSSPPSPPTADGRTSPSPPPALTSGSLSSSLISSPVSSLSPTSPPTTLYRHPYQEDPKQIIISSLQKIPPPPLSQRSSYSEDQVRGTPGIPDDHSQSDCLETSTTTRVTTALRTNAPDVGYDSSNSKRSTYSVSVIRSPQTNEMGKINNPPAREDDDMSISWPIQMVPKDSFSPASQMGEFVRISTQKENHVSKTNIPKEQDAKRSRTDSPSDTQQHSSFLTGSNNLGNSSPRFRSFSPVSFSVAPEPPNKQQAYITNPINQLNSLDIFKNTPGTAQRIYGSHQDVSNSGEYASVSNRYNTMRESRHSKNGGKRGSVHMEDEEENHRSSFGSFPPVTNDLKRSYISLETNEGSESFRDFNIKDEDCGDKLTGVATTPDSCSDNGNDNAASDTTDQTSDSIQMDVCESVDSGNAALGVVKCRNPTCNKLSDTEELRILFKSCHNCGSSYCSRVCRRSHWEKHKKICQKIRANNAAREIVSMVRDKEVSLDAASAVGRRGALGLGRGVVKMFFPDIPSAESFVEGNYTPSMHYHTASNLMPNEMSPDVYRSLMEMCRNYNIESKFILYVSICINNEITSGPSKCKRENVSRAAKIKLYEPPKVCEKQIAFRPADKPVSSTFKGSENEPKESKGLRFLTFAPDTREGGGHIERQKTPTAPFRTPLGDTEDDETGSTSASDDLETLILTPAQPMNVSARENRSMAFHNIVRHLRTRGVLLRTQYPDLYHQLDVYADSGETFAPMTIRPKDAVTGRPFVCVIMPQPDPQYVRKLMATSSNVRKIDVMKAPSSDVP</sequence>
<dbReference type="PANTHER" id="PTHR21517">
    <property type="entry name" value="APICAL JUNCTION COMPONENT 1 HOMOLOG"/>
    <property type="match status" value="1"/>
</dbReference>
<feature type="region of interest" description="Disordered" evidence="4">
    <location>
        <begin position="1375"/>
        <end position="1397"/>
    </location>
</feature>
<feature type="region of interest" description="Disordered" evidence="4">
    <location>
        <begin position="1637"/>
        <end position="1676"/>
    </location>
</feature>